<feature type="binding site" evidence="13">
    <location>
        <position position="241"/>
    </location>
    <ligand>
        <name>Mg(2+)</name>
        <dbReference type="ChEBI" id="CHEBI:18420"/>
    </ligand>
</feature>
<evidence type="ECO:0000256" key="3">
    <source>
        <dbReference type="ARBA" id="ARBA00004782"/>
    </source>
</evidence>
<keyword evidence="5 13" id="KW-0479">Metal-binding</keyword>
<dbReference type="EC" id="3.7.1.2" evidence="4"/>
<comment type="cofactor">
    <cofactor evidence="2 13">
        <name>Mg(2+)</name>
        <dbReference type="ChEBI" id="CHEBI:18420"/>
    </cofactor>
</comment>
<accession>A0A0J6SSB1</accession>
<dbReference type="PANTHER" id="PTHR43069:SF2">
    <property type="entry name" value="FUMARYLACETOACETASE"/>
    <property type="match status" value="1"/>
</dbReference>
<dbReference type="InterPro" id="IPR015377">
    <property type="entry name" value="Fumarylacetoacetase_N"/>
</dbReference>
<feature type="domain" description="Fumarylacetoacetase-like C-terminal" evidence="15">
    <location>
        <begin position="160"/>
        <end position="431"/>
    </location>
</feature>
<feature type="active site" description="Proton acceptor" evidence="11">
    <location>
        <position position="142"/>
    </location>
</feature>
<dbReference type="Proteomes" id="UP000035955">
    <property type="component" value="Unassembled WGS sequence"/>
</dbReference>
<keyword evidence="6" id="KW-0378">Hydrolase</keyword>
<evidence type="ECO:0000256" key="12">
    <source>
        <dbReference type="PIRSR" id="PIRSR605959-2"/>
    </source>
</evidence>
<comment type="caution">
    <text evidence="17">The sequence shown here is derived from an EMBL/GenBank/DDBJ whole genome shotgun (WGS) entry which is preliminary data.</text>
</comment>
<dbReference type="GO" id="GO:0006559">
    <property type="term" value="P:L-phenylalanine catabolic process"/>
    <property type="evidence" value="ECO:0007669"/>
    <property type="project" value="UniProtKB-UniPathway"/>
</dbReference>
<evidence type="ECO:0000256" key="5">
    <source>
        <dbReference type="ARBA" id="ARBA00022723"/>
    </source>
</evidence>
<evidence type="ECO:0000256" key="1">
    <source>
        <dbReference type="ARBA" id="ARBA00001913"/>
    </source>
</evidence>
<feature type="domain" description="Fumarylacetoacetase N-terminal" evidence="16">
    <location>
        <begin position="28"/>
        <end position="127"/>
    </location>
</feature>
<feature type="binding site" evidence="13">
    <location>
        <position position="241"/>
    </location>
    <ligand>
        <name>Ca(2+)</name>
        <dbReference type="ChEBI" id="CHEBI:29108"/>
    </ligand>
</feature>
<evidence type="ECO:0000313" key="17">
    <source>
        <dbReference type="EMBL" id="KMO36462.1"/>
    </source>
</evidence>
<dbReference type="SUPFAM" id="SSF56529">
    <property type="entry name" value="FAH"/>
    <property type="match status" value="1"/>
</dbReference>
<name>A0A0J6SSB1_9HYPH</name>
<evidence type="ECO:0000256" key="6">
    <source>
        <dbReference type="ARBA" id="ARBA00022801"/>
    </source>
</evidence>
<evidence type="ECO:0000256" key="4">
    <source>
        <dbReference type="ARBA" id="ARBA00012094"/>
    </source>
</evidence>
<dbReference type="PATRIC" id="fig|298794.3.peg.7991"/>
<evidence type="ECO:0000256" key="2">
    <source>
        <dbReference type="ARBA" id="ARBA00001946"/>
    </source>
</evidence>
<dbReference type="GO" id="GO:0046872">
    <property type="term" value="F:metal ion binding"/>
    <property type="evidence" value="ECO:0007669"/>
    <property type="project" value="UniProtKB-KW"/>
</dbReference>
<evidence type="ECO:0000256" key="9">
    <source>
        <dbReference type="ARBA" id="ARBA00022878"/>
    </source>
</evidence>
<dbReference type="GO" id="GO:0004334">
    <property type="term" value="F:fumarylacetoacetase activity"/>
    <property type="evidence" value="ECO:0007669"/>
    <property type="project" value="UniProtKB-EC"/>
</dbReference>
<evidence type="ECO:0000259" key="16">
    <source>
        <dbReference type="Pfam" id="PF09298"/>
    </source>
</evidence>
<evidence type="ECO:0000259" key="15">
    <source>
        <dbReference type="Pfam" id="PF01557"/>
    </source>
</evidence>
<feature type="binding site" evidence="13">
    <location>
        <position position="209"/>
    </location>
    <ligand>
        <name>Ca(2+)</name>
        <dbReference type="ChEBI" id="CHEBI:29108"/>
    </ligand>
</feature>
<dbReference type="InterPro" id="IPR036663">
    <property type="entry name" value="Fumarylacetoacetase_C_sf"/>
</dbReference>
<dbReference type="Pfam" id="PF09298">
    <property type="entry name" value="FAA_hydrolase_N"/>
    <property type="match status" value="1"/>
</dbReference>
<evidence type="ECO:0000256" key="10">
    <source>
        <dbReference type="ARBA" id="ARBA00023232"/>
    </source>
</evidence>
<feature type="binding site" evidence="13">
    <location>
        <position position="261"/>
    </location>
    <ligand>
        <name>Mg(2+)</name>
        <dbReference type="ChEBI" id="CHEBI:18420"/>
    </ligand>
</feature>
<evidence type="ECO:0000256" key="8">
    <source>
        <dbReference type="ARBA" id="ARBA00022842"/>
    </source>
</evidence>
<reference evidence="17 18" key="1">
    <citation type="submission" date="2015-03" db="EMBL/GenBank/DDBJ databases">
        <title>Genome sequencing of Methylobacterium variabile DSM 16961.</title>
        <authorList>
            <person name="Chaudhry V."/>
            <person name="Patil P.B."/>
        </authorList>
    </citation>
    <scope>NUCLEOTIDE SEQUENCE [LARGE SCALE GENOMIC DNA]</scope>
    <source>
        <strain evidence="17 18">DSM 16961</strain>
    </source>
</reference>
<dbReference type="RefSeq" id="WP_048445065.1">
    <property type="nucleotide sequence ID" value="NZ_LABY01000099.1"/>
</dbReference>
<feature type="binding site" evidence="13">
    <location>
        <position position="265"/>
    </location>
    <ligand>
        <name>Mg(2+)</name>
        <dbReference type="ChEBI" id="CHEBI:18420"/>
    </ligand>
</feature>
<comment type="cofactor">
    <cofactor evidence="1 13">
        <name>Ca(2+)</name>
        <dbReference type="ChEBI" id="CHEBI:29108"/>
    </cofactor>
</comment>
<protein>
    <recommendedName>
        <fullName evidence="4">fumarylacetoacetase</fullName>
        <ecNumber evidence="4">3.7.1.2</ecNumber>
    </recommendedName>
</protein>
<dbReference type="OrthoDB" id="3766879at2"/>
<dbReference type="GO" id="GO:1902000">
    <property type="term" value="P:homogentisate catabolic process"/>
    <property type="evidence" value="ECO:0007669"/>
    <property type="project" value="TreeGrafter"/>
</dbReference>
<feature type="binding site" evidence="13">
    <location>
        <position position="135"/>
    </location>
    <ligand>
        <name>Ca(2+)</name>
        <dbReference type="ChEBI" id="CHEBI:29108"/>
    </ligand>
</feature>
<sequence>MVGLDHTHDAPARSWVPGADGHPDFPIQNLPLGVFSMEDGAKRAGIAIGDRILDLPATRAAGLLSGEAARAVAAAEGGALNGLLALGAGPRRSLREQVFGLLRADGPHRDRASPLLHEASSCTLHLPAAIGDYTDFFVGIHHATNTGRQFRPDQPLLPNYKHVPVGYHGRASSIRPSGLPVRRPHGQAKPPHLDAPVFGPSRRLDYELELGVWIGPGNALGEPVPIAEAAAQVAGFCLLNDWSARDIQGWEYQPLGPFLAKSFSTTISPWIVTPEALAPFRAPQAPRPEGDPAPLPYLFDAADQAGGALDLELEVLLSTPASREAGLAPHRVARSNARHMYWTVAQMVAHHTSGGCNLRPGDLLGTGTLSGPEPDSYGSLLETTQGGKQPIRLATGEERRFLEDGDEVILTARGVREGFAPIGFGACRATVLAAR</sequence>
<dbReference type="GO" id="GO:0006572">
    <property type="term" value="P:L-tyrosine catabolic process"/>
    <property type="evidence" value="ECO:0007669"/>
    <property type="project" value="UniProtKB-KW"/>
</dbReference>
<gene>
    <name evidence="17" type="ORF">VQ02_15330</name>
</gene>
<dbReference type="EMBL" id="LABY01000099">
    <property type="protein sequence ID" value="KMO36462.1"/>
    <property type="molecule type" value="Genomic_DNA"/>
</dbReference>
<keyword evidence="9" id="KW-0828">Tyrosine catabolism</keyword>
<evidence type="ECO:0000313" key="18">
    <source>
        <dbReference type="Proteomes" id="UP000035955"/>
    </source>
</evidence>
<organism evidence="17 18">
    <name type="scientific">Methylobacterium variabile</name>
    <dbReference type="NCBI Taxonomy" id="298794"/>
    <lineage>
        <taxon>Bacteria</taxon>
        <taxon>Pseudomonadati</taxon>
        <taxon>Pseudomonadota</taxon>
        <taxon>Alphaproteobacteria</taxon>
        <taxon>Hyphomicrobiales</taxon>
        <taxon>Methylobacteriaceae</taxon>
        <taxon>Methylobacterium</taxon>
    </lineage>
</organism>
<dbReference type="AlphaFoldDB" id="A0A0J6SSB1"/>
<evidence type="ECO:0000256" key="14">
    <source>
        <dbReference type="SAM" id="MobiDB-lite"/>
    </source>
</evidence>
<dbReference type="Gene3D" id="3.90.850.10">
    <property type="entry name" value="Fumarylacetoacetase-like, C-terminal domain"/>
    <property type="match status" value="1"/>
</dbReference>
<feature type="binding site" evidence="12">
    <location>
        <position position="368"/>
    </location>
    <ligand>
        <name>substrate</name>
    </ligand>
</feature>
<evidence type="ECO:0000256" key="13">
    <source>
        <dbReference type="PIRSR" id="PIRSR605959-3"/>
    </source>
</evidence>
<proteinExistence type="predicted"/>
<dbReference type="Pfam" id="PF01557">
    <property type="entry name" value="FAA_hydrolase"/>
    <property type="match status" value="1"/>
</dbReference>
<feature type="binding site" evidence="12">
    <location>
        <position position="137"/>
    </location>
    <ligand>
        <name>substrate</name>
    </ligand>
</feature>
<comment type="pathway">
    <text evidence="3">Amino-acid degradation; L-phenylalanine degradation; acetoacetate and fumarate from L-phenylalanine: step 6/6.</text>
</comment>
<evidence type="ECO:0000256" key="11">
    <source>
        <dbReference type="PIRSR" id="PIRSR605959-1"/>
    </source>
</evidence>
<dbReference type="SUPFAM" id="SSF63433">
    <property type="entry name" value="Fumarylacetoacetate hydrolase, FAH, N-terminal domain"/>
    <property type="match status" value="1"/>
</dbReference>
<feature type="region of interest" description="Disordered" evidence="14">
    <location>
        <begin position="1"/>
        <end position="21"/>
    </location>
</feature>
<feature type="binding site" evidence="12">
    <location>
        <position position="151"/>
    </location>
    <ligand>
        <name>substrate</name>
    </ligand>
</feature>
<dbReference type="PANTHER" id="PTHR43069">
    <property type="entry name" value="FUMARYLACETOACETASE"/>
    <property type="match status" value="1"/>
</dbReference>
<feature type="binding site" evidence="13">
    <location>
        <position position="207"/>
    </location>
    <ligand>
        <name>Ca(2+)</name>
        <dbReference type="ChEBI" id="CHEBI:29108"/>
    </ligand>
</feature>
<dbReference type="InterPro" id="IPR036462">
    <property type="entry name" value="Fumarylacetoacetase_N_sf"/>
</dbReference>
<feature type="binding site" evidence="12">
    <location>
        <position position="252"/>
    </location>
    <ligand>
        <name>substrate</name>
    </ligand>
</feature>
<keyword evidence="18" id="KW-1185">Reference proteome</keyword>
<feature type="binding site" evidence="12">
    <location>
        <position position="248"/>
    </location>
    <ligand>
        <name>substrate</name>
    </ligand>
</feature>
<keyword evidence="7 13" id="KW-0106">Calcium</keyword>
<dbReference type="InterPro" id="IPR005959">
    <property type="entry name" value="Fumarylacetoacetase"/>
</dbReference>
<dbReference type="Gene3D" id="2.30.30.230">
    <property type="entry name" value="Fumarylacetoacetase, N-terminal domain"/>
    <property type="match status" value="1"/>
</dbReference>
<dbReference type="NCBIfam" id="TIGR01266">
    <property type="entry name" value="fum_ac_acetase"/>
    <property type="match status" value="1"/>
</dbReference>
<feature type="region of interest" description="Disordered" evidence="14">
    <location>
        <begin position="174"/>
        <end position="196"/>
    </location>
</feature>
<dbReference type="InterPro" id="IPR011234">
    <property type="entry name" value="Fumarylacetoacetase-like_C"/>
</dbReference>
<keyword evidence="10" id="KW-0585">Phenylalanine catabolism</keyword>
<evidence type="ECO:0000256" key="7">
    <source>
        <dbReference type="ARBA" id="ARBA00022837"/>
    </source>
</evidence>
<keyword evidence="8 13" id="KW-0460">Magnesium</keyword>
<feature type="compositionally biased region" description="Basic and acidic residues" evidence="14">
    <location>
        <begin position="1"/>
        <end position="11"/>
    </location>
</feature>
<dbReference type="UniPathway" id="UPA00139">
    <property type="reaction ID" value="UER00341"/>
</dbReference>